<dbReference type="Gene3D" id="1.20.58.670">
    <property type="entry name" value="Dsl1p vesicle tethering complex, Tip20p subunit, domain D"/>
    <property type="match status" value="1"/>
</dbReference>
<keyword evidence="1" id="KW-0175">Coiled coil</keyword>
<keyword evidence="2" id="KW-1133">Transmembrane helix</keyword>
<dbReference type="AlphaFoldDB" id="M3S7E5"/>
<sequence length="1014" mass="117803">MNGAKNQPSLTKEKREQFSDVLYSISHSEKYETVLKEVIENGKENDLEAVLQEYVDKRETEIQTICNDQFQKFIGCTEQLGTVKEKMIKTQERLEKTSSQAKESSDILFSKIKLLSNNRVSTVNIMKTLGFVEKLKTILETVKGIEDDISNGHISKAFIVYDRLRKLQLFEQNEYKIIQLINLRLETIKSSIKNKAIKLFDRWCEAVNEDNEKIGISILDHNKELIVNNASSKEEDYDAFEKSEINFVWLYEAYFIHMSFHTEQDFINQYKDLQEQRYTAIQSYPNQSLQQMLSKMLGFFVIEHQVQQTTENIVKSEDLQKMWGDAAQKLKTFSSGYLSLKQGLDVFLKTKDQMTYFIKAVKVYDYDASPLVGALQSIFAKYAIKIGEQYYERLKNEIKPELFQATAPTTELQKQFMTLIETTSNPNMKSITLPTIYSRAFYLCLEKLVPFIEELERYEMELDIALEPICGTMQEYLYELLKIYPEFLKSNNKATLQITYQILVDLEGFEKTTPLICSLISDHFGKRFSDLTKIAKEFNIKQKTESIYKGVKEWICEKYFNTIQDFMKTCDTMSSISSEKSHEFIDSIINFTKNQFSQLSILSPVVVSEIQTQMLQKLNESLTNLISNCQKFNCNFIKQFQCDINAIENFCMSNPTFKSQVYTFVWCKQVSTFFNSPHPEEFLVEETRNKLYNKLSDKTELTTLINKFDTNSLPRNDPRKKAYMESLTNEFIELFVPLQIQRKVGEIGIVLSEESVRNNDLKTGKNGLEISLKMNNKGKDQMLLTIFNNKDDRYNQVHTLTCKSLKSAPRNTGIYITDLYLDGDQVKCSSENFIKIPKKVFISLIGKGFNGLVKEINIVNKLTKQPKQQLITKKYTIDEIKGKPHNEILYEIYDGIKGLYIPLLDASKQSVDYAQTVNNLKHYVRDTLIPKCGNVEEPINIQEVLDKVNKINITKTQDSIKELTKLDAFNELNFVTRNPTSFLFWFITLGVQGFTVFVLYFIIKKKKRTQVNMK</sequence>
<keyword evidence="2" id="KW-0812">Transmembrane</keyword>
<organism evidence="4 5">
    <name type="scientific">Entamoeba histolytica HM-1:IMSS-B</name>
    <dbReference type="NCBI Taxonomy" id="885319"/>
    <lineage>
        <taxon>Eukaryota</taxon>
        <taxon>Amoebozoa</taxon>
        <taxon>Evosea</taxon>
        <taxon>Archamoebae</taxon>
        <taxon>Mastigamoebida</taxon>
        <taxon>Entamoebidae</taxon>
        <taxon>Entamoeba</taxon>
    </lineage>
</organism>
<dbReference type="OrthoDB" id="10267033at2759"/>
<proteinExistence type="predicted"/>
<evidence type="ECO:0000313" key="5">
    <source>
        <dbReference type="Proteomes" id="UP000030781"/>
    </source>
</evidence>
<dbReference type="Proteomes" id="UP000030781">
    <property type="component" value="Unassembled WGS sequence"/>
</dbReference>
<evidence type="ECO:0000313" key="4">
    <source>
        <dbReference type="EMBL" id="EMH74839.1"/>
    </source>
</evidence>
<dbReference type="GO" id="GO:0016020">
    <property type="term" value="C:membrane"/>
    <property type="evidence" value="ECO:0007669"/>
    <property type="project" value="TreeGrafter"/>
</dbReference>
<dbReference type="InterPro" id="IPR048359">
    <property type="entry name" value="EXOC6_Sec15_N"/>
</dbReference>
<dbReference type="PANTHER" id="PTHR12702">
    <property type="entry name" value="SEC15"/>
    <property type="match status" value="1"/>
</dbReference>
<dbReference type="GO" id="GO:0000145">
    <property type="term" value="C:exocyst"/>
    <property type="evidence" value="ECO:0007669"/>
    <property type="project" value="TreeGrafter"/>
</dbReference>
<accession>M3S7E5</accession>
<dbReference type="InterPro" id="IPR042044">
    <property type="entry name" value="EXOC6PINT-1/Sec15/Tip20_C_dom2"/>
</dbReference>
<gene>
    <name evidence="4" type="ORF">EHI8A_094870</name>
</gene>
<dbReference type="GO" id="GO:0090522">
    <property type="term" value="P:vesicle tethering involved in exocytosis"/>
    <property type="evidence" value="ECO:0007669"/>
    <property type="project" value="InterPro"/>
</dbReference>
<dbReference type="GO" id="GO:0006886">
    <property type="term" value="P:intracellular protein transport"/>
    <property type="evidence" value="ECO:0007669"/>
    <property type="project" value="InterPro"/>
</dbReference>
<dbReference type="VEuPathDB" id="AmoebaDB:EHI8A_094870"/>
<evidence type="ECO:0000256" key="2">
    <source>
        <dbReference type="SAM" id="Phobius"/>
    </source>
</evidence>
<feature type="domain" description="Exocyst complex component EXOC6/Sec15 N-terminal" evidence="3">
    <location>
        <begin position="51"/>
        <end position="216"/>
    </location>
</feature>
<dbReference type="GO" id="GO:0006893">
    <property type="term" value="P:Golgi to plasma membrane transport"/>
    <property type="evidence" value="ECO:0007669"/>
    <property type="project" value="TreeGrafter"/>
</dbReference>
<dbReference type="PANTHER" id="PTHR12702:SF0">
    <property type="entry name" value="EXOCYST COMPLEX COMPONENT 6"/>
    <property type="match status" value="1"/>
</dbReference>
<feature type="transmembrane region" description="Helical" evidence="2">
    <location>
        <begin position="982"/>
        <end position="1003"/>
    </location>
</feature>
<evidence type="ECO:0000259" key="3">
    <source>
        <dbReference type="Pfam" id="PF20651"/>
    </source>
</evidence>
<protein>
    <submittedName>
        <fullName evidence="4">Exocyst complex component sec15, putative</fullName>
    </submittedName>
</protein>
<keyword evidence="2" id="KW-0472">Membrane</keyword>
<dbReference type="InterPro" id="IPR007225">
    <property type="entry name" value="EXOC6/Sec15"/>
</dbReference>
<dbReference type="EMBL" id="KB610837">
    <property type="protein sequence ID" value="EMH74839.1"/>
    <property type="molecule type" value="Genomic_DNA"/>
</dbReference>
<reference evidence="4 5" key="1">
    <citation type="submission" date="2013-01" db="EMBL/GenBank/DDBJ databases">
        <authorList>
            <person name="Hannick L."/>
            <person name="Zafar N."/>
            <person name="Lorenzi H."/>
            <person name="Ali I.A."/>
            <person name="Petri W.P."/>
            <person name="Caler E."/>
        </authorList>
    </citation>
    <scope>NUCLEOTIDE SEQUENCE [LARGE SCALE GENOMIC DNA]</scope>
    <source>
        <strain evidence="5">HM3:IMSS-B</strain>
    </source>
</reference>
<evidence type="ECO:0000256" key="1">
    <source>
        <dbReference type="ARBA" id="ARBA00023054"/>
    </source>
</evidence>
<name>M3S7E5_ENTH1</name>
<dbReference type="Pfam" id="PF20651">
    <property type="entry name" value="EXOC6_Sec15_N"/>
    <property type="match status" value="1"/>
</dbReference>